<evidence type="ECO:0000313" key="6">
    <source>
        <dbReference type="Proteomes" id="UP001153620"/>
    </source>
</evidence>
<keyword evidence="3" id="KW-0472">Membrane</keyword>
<feature type="compositionally biased region" description="Basic and acidic residues" evidence="2">
    <location>
        <begin position="755"/>
        <end position="772"/>
    </location>
</feature>
<organism evidence="5 6">
    <name type="scientific">Chironomus riparius</name>
    <dbReference type="NCBI Taxonomy" id="315576"/>
    <lineage>
        <taxon>Eukaryota</taxon>
        <taxon>Metazoa</taxon>
        <taxon>Ecdysozoa</taxon>
        <taxon>Arthropoda</taxon>
        <taxon>Hexapoda</taxon>
        <taxon>Insecta</taxon>
        <taxon>Pterygota</taxon>
        <taxon>Neoptera</taxon>
        <taxon>Endopterygota</taxon>
        <taxon>Diptera</taxon>
        <taxon>Nematocera</taxon>
        <taxon>Chironomoidea</taxon>
        <taxon>Chironomidae</taxon>
        <taxon>Chironominae</taxon>
        <taxon>Chironomus</taxon>
    </lineage>
</organism>
<proteinExistence type="predicted"/>
<dbReference type="InterPro" id="IPR008984">
    <property type="entry name" value="SMAD_FHA_dom_sf"/>
</dbReference>
<dbReference type="Proteomes" id="UP001153620">
    <property type="component" value="Chromosome 1"/>
</dbReference>
<feature type="coiled-coil region" evidence="1">
    <location>
        <begin position="314"/>
        <end position="341"/>
    </location>
</feature>
<accession>A0A9N9RKR1</accession>
<name>A0A9N9RKR1_9DIPT</name>
<feature type="domain" description="FHA" evidence="4">
    <location>
        <begin position="121"/>
        <end position="176"/>
    </location>
</feature>
<evidence type="ECO:0000313" key="5">
    <source>
        <dbReference type="EMBL" id="CAG9800018.1"/>
    </source>
</evidence>
<dbReference type="OrthoDB" id="687730at2759"/>
<dbReference type="Pfam" id="PF00498">
    <property type="entry name" value="FHA"/>
    <property type="match status" value="1"/>
</dbReference>
<keyword evidence="3" id="KW-1133">Transmembrane helix</keyword>
<feature type="transmembrane region" description="Helical" evidence="3">
    <location>
        <begin position="866"/>
        <end position="885"/>
    </location>
</feature>
<dbReference type="EMBL" id="OU895877">
    <property type="protein sequence ID" value="CAG9800018.1"/>
    <property type="molecule type" value="Genomic_DNA"/>
</dbReference>
<evidence type="ECO:0000259" key="4">
    <source>
        <dbReference type="PROSITE" id="PS50006"/>
    </source>
</evidence>
<dbReference type="Gene3D" id="2.60.200.20">
    <property type="match status" value="1"/>
</dbReference>
<protein>
    <recommendedName>
        <fullName evidence="4">FHA domain-containing protein</fullName>
    </recommendedName>
</protein>
<dbReference type="AlphaFoldDB" id="A0A9N9RKR1"/>
<keyword evidence="1" id="KW-0175">Coiled coil</keyword>
<dbReference type="SMART" id="SM00240">
    <property type="entry name" value="FHA"/>
    <property type="match status" value="1"/>
</dbReference>
<feature type="coiled-coil region" evidence="1">
    <location>
        <begin position="664"/>
        <end position="698"/>
    </location>
</feature>
<dbReference type="PANTHER" id="PTHR15715:SF37">
    <property type="entry name" value="LD47843P"/>
    <property type="match status" value="1"/>
</dbReference>
<reference evidence="5" key="2">
    <citation type="submission" date="2022-10" db="EMBL/GenBank/DDBJ databases">
        <authorList>
            <consortium name="ENA_rothamsted_submissions"/>
            <consortium name="culmorum"/>
            <person name="King R."/>
        </authorList>
    </citation>
    <scope>NUCLEOTIDE SEQUENCE</scope>
</reference>
<feature type="coiled-coil region" evidence="1">
    <location>
        <begin position="374"/>
        <end position="433"/>
    </location>
</feature>
<dbReference type="InterPro" id="IPR051176">
    <property type="entry name" value="Cent_Immune-Sig_Mod"/>
</dbReference>
<dbReference type="PANTHER" id="PTHR15715">
    <property type="entry name" value="CENTROSOMAL PROTEIN OF 170 KDA"/>
    <property type="match status" value="1"/>
</dbReference>
<feature type="region of interest" description="Disordered" evidence="2">
    <location>
        <begin position="536"/>
        <end position="559"/>
    </location>
</feature>
<dbReference type="PROSITE" id="PS50006">
    <property type="entry name" value="FHA_DOMAIN"/>
    <property type="match status" value="1"/>
</dbReference>
<feature type="compositionally biased region" description="Low complexity" evidence="2">
    <location>
        <begin position="781"/>
        <end position="793"/>
    </location>
</feature>
<sequence>MVIIKRDDYISFLNSTGVKMPTTPISNELSIQSTGNNGNLVPTNNNNDTSINNANIATIKANSNYQEKFQQFQQFTQQQNQQNNQNVTNQVQPFAKAQLICRPNSHPFPSRTLLLEPNKPVKIGRAIARTKVSDNNAIFDCKVLSRNHAELWYDDGKFFLKDTGSSNGTFINNQRLSQTCSQSEPFEVSSGDIVQFGVDVMENSRKETHGCIVATLKLYLPDGRETKASQSTLVGATNTKIPQVDLYRLNQYIQEAVQREQNLETKLLNIQKKIDLVRKSSSASWQALVDEDRLLSRIDMLEKKLLYFSKPLSEDKLREEIMKLQNEKMQYQTSAKQALKKVYNERMEAIQKLSVVEKSLYSTEDECSLIKDQLTKSQSQSRETNERLDAMQNQMDKRVADYEEKIFKKENELKNLNSELNELQEKLTSYKRQNDIGDYESSQLVTNWLLKSDIKDIDGSEDIIKAICSEEDDEVNLAKSLETNCSRVYSKMLTLEKELNLLFAATNNNNIINNNTNNDSKNGSDNSVILNQHSSTETLLDLQPTTDNNVPSDEENKKDEETILMSSTDDESAQKSLQCDDNQNNMNNRMLLMQNFNISAAGERILVNLKQLLALYAKLKRQLMEFTEVKANEQSSSKAKCDEMSSQLMSVKTELESRPSQEDFEEKIQQCNALRTELTSLTEQMACNEKLVEQLQVELTQERELHKVMMEKCLTECGIQTDEIESTKEVPAVKIDASHDVMSPVLSESPSIDTIKSEKEPEIEKSRDDVDKSSQTSFTDLTEMPQQTQQLLEEPTTSSIDIKIEKEEADDDELNNHPKVLYEDELIVFKEKCKSLTDDNIRLQREIGELRITMTQFHSNWLHNFMLKYLVPVLIIFIAYFFFLLK</sequence>
<dbReference type="InterPro" id="IPR000253">
    <property type="entry name" value="FHA_dom"/>
</dbReference>
<evidence type="ECO:0000256" key="2">
    <source>
        <dbReference type="SAM" id="MobiDB-lite"/>
    </source>
</evidence>
<keyword evidence="3" id="KW-0812">Transmembrane</keyword>
<evidence type="ECO:0000256" key="1">
    <source>
        <dbReference type="SAM" id="Coils"/>
    </source>
</evidence>
<evidence type="ECO:0000256" key="3">
    <source>
        <dbReference type="SAM" id="Phobius"/>
    </source>
</evidence>
<dbReference type="CDD" id="cd21911">
    <property type="entry name" value="CC1_SLMAP"/>
    <property type="match status" value="1"/>
</dbReference>
<dbReference type="SUPFAM" id="SSF49879">
    <property type="entry name" value="SMAD/FHA domain"/>
    <property type="match status" value="1"/>
</dbReference>
<keyword evidence="6" id="KW-1185">Reference proteome</keyword>
<gene>
    <name evidence="5" type="ORF">CHIRRI_LOCUS2971</name>
</gene>
<reference evidence="5" key="1">
    <citation type="submission" date="2022-01" db="EMBL/GenBank/DDBJ databases">
        <authorList>
            <person name="King R."/>
        </authorList>
    </citation>
    <scope>NUCLEOTIDE SEQUENCE</scope>
</reference>
<dbReference type="CDD" id="cd22679">
    <property type="entry name" value="FHA_SLMAP"/>
    <property type="match status" value="1"/>
</dbReference>
<feature type="region of interest" description="Disordered" evidence="2">
    <location>
        <begin position="745"/>
        <end position="793"/>
    </location>
</feature>
<feature type="compositionally biased region" description="Polar residues" evidence="2">
    <location>
        <begin position="536"/>
        <end position="551"/>
    </location>
</feature>